<dbReference type="InterPro" id="IPR021454">
    <property type="entry name" value="DUF3105"/>
</dbReference>
<keyword evidence="3" id="KW-1185">Reference proteome</keyword>
<evidence type="ECO:0000313" key="2">
    <source>
        <dbReference type="EMBL" id="GAA1131882.1"/>
    </source>
</evidence>
<evidence type="ECO:0008006" key="4">
    <source>
        <dbReference type="Google" id="ProtNLM"/>
    </source>
</evidence>
<accession>A0ABN1UAH5</accession>
<sequence>MAKTTKSAKTDRQAVIEQMRKKQKSVDRRRNYAIVGVCVVIAVGILAAAIVPIVKDKLDARKYSSKALADIGAPASACQDITTKKADGNQNHVPVNTPVDYKDAPPAFGAHWNEAGVAPAPFAKKFYTAAERPALEALVHNLEHGYTILWYDSTIAGDKTSMDEIQAIADKFSGSSDNMRDKFIAAPWESTDENGAKFPDGQHVAFTHWSAGGTGETDPTKQVGAFQYCSAPSGAALEDFMKKYPYFDSPEPGAM</sequence>
<dbReference type="RefSeq" id="WP_343906214.1">
    <property type="nucleotide sequence ID" value="NZ_BAAAJE010000002.1"/>
</dbReference>
<evidence type="ECO:0000313" key="3">
    <source>
        <dbReference type="Proteomes" id="UP001499979"/>
    </source>
</evidence>
<keyword evidence="1" id="KW-1133">Transmembrane helix</keyword>
<dbReference type="Pfam" id="PF11303">
    <property type="entry name" value="DUF3105"/>
    <property type="match status" value="1"/>
</dbReference>
<gene>
    <name evidence="2" type="ORF">GCM10009606_10000</name>
</gene>
<organism evidence="2 3">
    <name type="scientific">Nocardioides aquiterrae</name>
    <dbReference type="NCBI Taxonomy" id="203799"/>
    <lineage>
        <taxon>Bacteria</taxon>
        <taxon>Bacillati</taxon>
        <taxon>Actinomycetota</taxon>
        <taxon>Actinomycetes</taxon>
        <taxon>Propionibacteriales</taxon>
        <taxon>Nocardioidaceae</taxon>
        <taxon>Nocardioides</taxon>
    </lineage>
</organism>
<feature type="transmembrane region" description="Helical" evidence="1">
    <location>
        <begin position="32"/>
        <end position="54"/>
    </location>
</feature>
<evidence type="ECO:0000256" key="1">
    <source>
        <dbReference type="SAM" id="Phobius"/>
    </source>
</evidence>
<name>A0ABN1UAH5_9ACTN</name>
<dbReference type="EMBL" id="BAAAJE010000002">
    <property type="protein sequence ID" value="GAA1131882.1"/>
    <property type="molecule type" value="Genomic_DNA"/>
</dbReference>
<reference evidence="2 3" key="1">
    <citation type="journal article" date="2019" name="Int. J. Syst. Evol. Microbiol.">
        <title>The Global Catalogue of Microorganisms (GCM) 10K type strain sequencing project: providing services to taxonomists for standard genome sequencing and annotation.</title>
        <authorList>
            <consortium name="The Broad Institute Genomics Platform"/>
            <consortium name="The Broad Institute Genome Sequencing Center for Infectious Disease"/>
            <person name="Wu L."/>
            <person name="Ma J."/>
        </authorList>
    </citation>
    <scope>NUCLEOTIDE SEQUENCE [LARGE SCALE GENOMIC DNA]</scope>
    <source>
        <strain evidence="2 3">JCM 11813</strain>
    </source>
</reference>
<protein>
    <recommendedName>
        <fullName evidence="4">DUF3105 domain-containing protein</fullName>
    </recommendedName>
</protein>
<dbReference type="Proteomes" id="UP001499979">
    <property type="component" value="Unassembled WGS sequence"/>
</dbReference>
<proteinExistence type="predicted"/>
<keyword evidence="1" id="KW-0812">Transmembrane</keyword>
<keyword evidence="1" id="KW-0472">Membrane</keyword>
<comment type="caution">
    <text evidence="2">The sequence shown here is derived from an EMBL/GenBank/DDBJ whole genome shotgun (WGS) entry which is preliminary data.</text>
</comment>